<dbReference type="PROSITE" id="PS50022">
    <property type="entry name" value="FA58C_3"/>
    <property type="match status" value="1"/>
</dbReference>
<evidence type="ECO:0000313" key="3">
    <source>
        <dbReference type="EMBL" id="NBC68477.1"/>
    </source>
</evidence>
<feature type="chain" id="PRO_5038734762" description="F5/8 type C domain-containing protein" evidence="1">
    <location>
        <begin position="22"/>
        <end position="866"/>
    </location>
</feature>
<accession>A0A7X5BXE1</accession>
<dbReference type="Proteomes" id="UP000558113">
    <property type="component" value="Unassembled WGS sequence"/>
</dbReference>
<dbReference type="OrthoDB" id="3333873at2"/>
<dbReference type="InterPro" id="IPR011050">
    <property type="entry name" value="Pectin_lyase_fold/virulence"/>
</dbReference>
<protein>
    <recommendedName>
        <fullName evidence="2">F5/8 type C domain-containing protein</fullName>
    </recommendedName>
</protein>
<dbReference type="EMBL" id="JAAAMU010000003">
    <property type="protein sequence ID" value="NBC68477.1"/>
    <property type="molecule type" value="Genomic_DNA"/>
</dbReference>
<organism evidence="3 4">
    <name type="scientific">Paenibacillus sacheonensis</name>
    <dbReference type="NCBI Taxonomy" id="742054"/>
    <lineage>
        <taxon>Bacteria</taxon>
        <taxon>Bacillati</taxon>
        <taxon>Bacillota</taxon>
        <taxon>Bacilli</taxon>
        <taxon>Bacillales</taxon>
        <taxon>Paenibacillaceae</taxon>
        <taxon>Paenibacillus</taxon>
    </lineage>
</organism>
<dbReference type="InterPro" id="IPR006626">
    <property type="entry name" value="PbH1"/>
</dbReference>
<dbReference type="SMART" id="SM00710">
    <property type="entry name" value="PbH1"/>
    <property type="match status" value="6"/>
</dbReference>
<dbReference type="SUPFAM" id="SSF49785">
    <property type="entry name" value="Galactose-binding domain-like"/>
    <property type="match status" value="2"/>
</dbReference>
<evidence type="ECO:0000313" key="4">
    <source>
        <dbReference type="Proteomes" id="UP000558113"/>
    </source>
</evidence>
<dbReference type="AlphaFoldDB" id="A0A7X5BXE1"/>
<feature type="signal peptide" evidence="1">
    <location>
        <begin position="1"/>
        <end position="21"/>
    </location>
</feature>
<sequence>MNRFWKKLSVSAASLALLLGAGEGVGLTGAGGIAHANNTTYYVNNQSGSGCSNAGAGTSSAAPWCDFTPVNAATFQPGDQILLARGAVWNQVLQLHGSGTSGSWITLDAYGSGSKPKIQRSGSANDRTVYMYDPSYWNVRNLEVANAGDGIRVSYSTLGHEGLRFDNLYIHNIDNVVNASPTTPDGVYYSTGILIDANAAPFPNTSQWVSRDIVISNSEIAYTTAPITIIDQVTSSSEETKNAFLNVRLKNLNIHHAKGPMGIRNTTDFIMMDSRMDSIGYVALPQGTTGIFVWKTDNYGFINNVLNNVPATGSPDETMIDMEGYTNNTYYYGNYISNTNGPGMEFLQLGGGNPPRNPALDHNTNNTVAGNTFDSNHGYAMKTINSSSNPTGTISDNLYYELGSGLTTGSFAGFTQTNNISISSASSLYNGGKQYSGTANTGGSSCTTGSACWSYQLYNGSSYGALSYDSGNDWWGTSGGNVSRFNLLPNATSSSWAAKAWTAPSTGTISLRGRVLKSDISGGDGVKARITKNGSVIWPASGTPQTIGYNDQSGYAANLDAVAVSAGDVIRFEVNNGGSGNATADTVSWSPTVAYTGTSCTTGVNLGLCRTYSSSSQWDGSQTADKAFDGNSSTNWQSAPGSYNGQWLEVNFGANTTFDKVVLSEYGSRTSGFRIEYWNGSAWTTAYTGTSIGSVASPSTHTFAPVTGSKARIYYTGGTSTPILYEFELYNSGCGGANLTRCKTYGSSSNWDATRTAAQAFDGDYTTVWQTAGGAAVNGSWVEVNFGASTTFSRAVLSEYGSRTTGYRIEYWNGTSWATAYTGTSMGSVTTPSTHTFAAVTGTKARIYFTSGIDIPLIYEFELYAT</sequence>
<name>A0A7X5BXE1_9BACL</name>
<dbReference type="InterPro" id="IPR012334">
    <property type="entry name" value="Pectin_lyas_fold"/>
</dbReference>
<dbReference type="Gene3D" id="2.60.120.260">
    <property type="entry name" value="Galactose-binding domain-like"/>
    <property type="match status" value="2"/>
</dbReference>
<keyword evidence="4" id="KW-1185">Reference proteome</keyword>
<dbReference type="RefSeq" id="WP_161695371.1">
    <property type="nucleotide sequence ID" value="NZ_JAAAMU010000003.1"/>
</dbReference>
<evidence type="ECO:0000259" key="2">
    <source>
        <dbReference type="PROSITE" id="PS50022"/>
    </source>
</evidence>
<dbReference type="Gene3D" id="2.160.20.10">
    <property type="entry name" value="Single-stranded right-handed beta-helix, Pectin lyase-like"/>
    <property type="match status" value="1"/>
</dbReference>
<evidence type="ECO:0000256" key="1">
    <source>
        <dbReference type="SAM" id="SignalP"/>
    </source>
</evidence>
<dbReference type="InterPro" id="IPR000421">
    <property type="entry name" value="FA58C"/>
</dbReference>
<feature type="domain" description="F5/8 type C" evidence="2">
    <location>
        <begin position="597"/>
        <end position="732"/>
    </location>
</feature>
<dbReference type="InterPro" id="IPR008979">
    <property type="entry name" value="Galactose-bd-like_sf"/>
</dbReference>
<comment type="caution">
    <text evidence="3">The sequence shown here is derived from an EMBL/GenBank/DDBJ whole genome shotgun (WGS) entry which is preliminary data.</text>
</comment>
<dbReference type="SUPFAM" id="SSF51126">
    <property type="entry name" value="Pectin lyase-like"/>
    <property type="match status" value="1"/>
</dbReference>
<dbReference type="Pfam" id="PF22633">
    <property type="entry name" value="F5_F8_type_C_2"/>
    <property type="match status" value="2"/>
</dbReference>
<proteinExistence type="predicted"/>
<gene>
    <name evidence="3" type="ORF">GT003_05725</name>
</gene>
<keyword evidence="1" id="KW-0732">Signal</keyword>
<reference evidence="3 4" key="1">
    <citation type="submission" date="2020-01" db="EMBL/GenBank/DDBJ databases">
        <title>Paenibacillus soybeanensis sp. nov. isolated from the nodules of soybean (Glycine max(L.) Merr).</title>
        <authorList>
            <person name="Wang H."/>
        </authorList>
    </citation>
    <scope>NUCLEOTIDE SEQUENCE [LARGE SCALE GENOMIC DNA]</scope>
    <source>
        <strain evidence="3 4">DSM 23054</strain>
    </source>
</reference>